<dbReference type="Pfam" id="PF01850">
    <property type="entry name" value="PIN"/>
    <property type="match status" value="1"/>
</dbReference>
<gene>
    <name evidence="8" type="primary">vapC</name>
    <name evidence="10" type="ORF">B1756_12330</name>
</gene>
<evidence type="ECO:0000256" key="4">
    <source>
        <dbReference type="ARBA" id="ARBA00022723"/>
    </source>
</evidence>
<evidence type="ECO:0000259" key="9">
    <source>
        <dbReference type="Pfam" id="PF01850"/>
    </source>
</evidence>
<accession>A0A2Z2I1N4</accession>
<dbReference type="Proteomes" id="UP000250088">
    <property type="component" value="Chromosome"/>
</dbReference>
<dbReference type="HAMAP" id="MF_00265">
    <property type="entry name" value="VapC_Nob1"/>
    <property type="match status" value="1"/>
</dbReference>
<dbReference type="InterPro" id="IPR002716">
    <property type="entry name" value="PIN_dom"/>
</dbReference>
<dbReference type="SUPFAM" id="SSF88723">
    <property type="entry name" value="PIN domain-like"/>
    <property type="match status" value="1"/>
</dbReference>
<protein>
    <recommendedName>
        <fullName evidence="8">Ribonuclease VapC</fullName>
        <shortName evidence="8">RNase VapC</shortName>
        <ecNumber evidence="8">3.1.-.-</ecNumber>
    </recommendedName>
    <alternativeName>
        <fullName evidence="8">Putative toxin VapC</fullName>
    </alternativeName>
</protein>
<keyword evidence="6 8" id="KW-0460">Magnesium</keyword>
<dbReference type="InterPro" id="IPR050556">
    <property type="entry name" value="Type_II_TA_system_RNase"/>
</dbReference>
<keyword evidence="2 8" id="KW-1277">Toxin-antitoxin system</keyword>
<dbReference type="EC" id="3.1.-.-" evidence="8"/>
<keyword evidence="3 8" id="KW-0540">Nuclease</keyword>
<comment type="cofactor">
    <cofactor evidence="1 8">
        <name>Mg(2+)</name>
        <dbReference type="ChEBI" id="CHEBI:18420"/>
    </cofactor>
</comment>
<sequence length="123" mass="13591">MVLVDSCFLIDLFEADAGAIAKLDEFDWHDASVSTLTVTEVGRGLPESRRDRFESIIERVDVLPYGFDEARRAIAEHRRLRSAGTPIGAVDTMIAATAIAVNKPVLTRNVAEFQRTRAAVTPY</sequence>
<evidence type="ECO:0000256" key="1">
    <source>
        <dbReference type="ARBA" id="ARBA00001946"/>
    </source>
</evidence>
<dbReference type="GO" id="GO:0004540">
    <property type="term" value="F:RNA nuclease activity"/>
    <property type="evidence" value="ECO:0007669"/>
    <property type="project" value="InterPro"/>
</dbReference>
<dbReference type="GO" id="GO:0016787">
    <property type="term" value="F:hydrolase activity"/>
    <property type="evidence" value="ECO:0007669"/>
    <property type="project" value="UniProtKB-KW"/>
</dbReference>
<evidence type="ECO:0000256" key="3">
    <source>
        <dbReference type="ARBA" id="ARBA00022722"/>
    </source>
</evidence>
<comment type="function">
    <text evidence="8">Toxic component of a toxin-antitoxin (TA) system. An RNase.</text>
</comment>
<dbReference type="PANTHER" id="PTHR33653">
    <property type="entry name" value="RIBONUCLEASE VAPC2"/>
    <property type="match status" value="1"/>
</dbReference>
<dbReference type="GO" id="GO:0000287">
    <property type="term" value="F:magnesium ion binding"/>
    <property type="evidence" value="ECO:0007669"/>
    <property type="project" value="UniProtKB-UniRule"/>
</dbReference>
<organism evidence="10 11">
    <name type="scientific">Natrarchaeobaculum aegyptiacum</name>
    <dbReference type="NCBI Taxonomy" id="745377"/>
    <lineage>
        <taxon>Archaea</taxon>
        <taxon>Methanobacteriati</taxon>
        <taxon>Methanobacteriota</taxon>
        <taxon>Stenosarchaea group</taxon>
        <taxon>Halobacteria</taxon>
        <taxon>Halobacteriales</taxon>
        <taxon>Natrialbaceae</taxon>
        <taxon>Natrarchaeobaculum</taxon>
    </lineage>
</organism>
<comment type="similarity">
    <text evidence="7 8">Belongs to the PINc/VapC protein family.</text>
</comment>
<evidence type="ECO:0000313" key="11">
    <source>
        <dbReference type="Proteomes" id="UP000250088"/>
    </source>
</evidence>
<proteinExistence type="inferred from homology"/>
<keyword evidence="11" id="KW-1185">Reference proteome</keyword>
<name>A0A2Z2I1N4_9EURY</name>
<keyword evidence="4 8" id="KW-0479">Metal-binding</keyword>
<dbReference type="RefSeq" id="WP_086888810.1">
    <property type="nucleotide sequence ID" value="NZ_CP019893.1"/>
</dbReference>
<dbReference type="EMBL" id="CP019893">
    <property type="protein sequence ID" value="ARS90438.1"/>
    <property type="molecule type" value="Genomic_DNA"/>
</dbReference>
<dbReference type="InterPro" id="IPR029060">
    <property type="entry name" value="PIN-like_dom_sf"/>
</dbReference>
<dbReference type="AlphaFoldDB" id="A0A2Z2I1N4"/>
<dbReference type="GeneID" id="32894877"/>
<dbReference type="OrthoDB" id="38049at2157"/>
<keyword evidence="5 8" id="KW-0378">Hydrolase</keyword>
<dbReference type="KEGG" id="naj:B1756_12330"/>
<reference evidence="11" key="1">
    <citation type="submission" date="2017-02" db="EMBL/GenBank/DDBJ databases">
        <title>Natronthermophilus aegyptiacus gen. nov.,sp. nov., an aerobic, extremely halophilic alkalithermophilic archaeon isolated from the athalassohaline Wadi An Natrun, Egypt.</title>
        <authorList>
            <person name="Zhao B."/>
        </authorList>
    </citation>
    <scope>NUCLEOTIDE SEQUENCE [LARGE SCALE GENOMIC DNA]</scope>
    <source>
        <strain evidence="11">JW/NM-HA 15</strain>
    </source>
</reference>
<evidence type="ECO:0000256" key="7">
    <source>
        <dbReference type="ARBA" id="ARBA00038093"/>
    </source>
</evidence>
<keyword evidence="8" id="KW-0800">Toxin</keyword>
<evidence type="ECO:0000256" key="2">
    <source>
        <dbReference type="ARBA" id="ARBA00022649"/>
    </source>
</evidence>
<feature type="binding site" evidence="8">
    <location>
        <position position="91"/>
    </location>
    <ligand>
        <name>Mg(2+)</name>
        <dbReference type="ChEBI" id="CHEBI:18420"/>
    </ligand>
</feature>
<evidence type="ECO:0000256" key="6">
    <source>
        <dbReference type="ARBA" id="ARBA00022842"/>
    </source>
</evidence>
<dbReference type="GO" id="GO:0090729">
    <property type="term" value="F:toxin activity"/>
    <property type="evidence" value="ECO:0007669"/>
    <property type="project" value="UniProtKB-KW"/>
</dbReference>
<dbReference type="InterPro" id="IPR022907">
    <property type="entry name" value="VapC_family"/>
</dbReference>
<dbReference type="PANTHER" id="PTHR33653:SF1">
    <property type="entry name" value="RIBONUCLEASE VAPC2"/>
    <property type="match status" value="1"/>
</dbReference>
<feature type="domain" description="PIN" evidence="9">
    <location>
        <begin position="2"/>
        <end position="116"/>
    </location>
</feature>
<dbReference type="Gene3D" id="3.40.50.1010">
    <property type="entry name" value="5'-nuclease"/>
    <property type="match status" value="1"/>
</dbReference>
<evidence type="ECO:0000313" key="10">
    <source>
        <dbReference type="EMBL" id="ARS90438.1"/>
    </source>
</evidence>
<feature type="binding site" evidence="8">
    <location>
        <position position="5"/>
    </location>
    <ligand>
        <name>Mg(2+)</name>
        <dbReference type="ChEBI" id="CHEBI:18420"/>
    </ligand>
</feature>
<evidence type="ECO:0000256" key="8">
    <source>
        <dbReference type="HAMAP-Rule" id="MF_00265"/>
    </source>
</evidence>
<evidence type="ECO:0000256" key="5">
    <source>
        <dbReference type="ARBA" id="ARBA00022801"/>
    </source>
</evidence>